<dbReference type="Gene3D" id="1.10.287.70">
    <property type="match status" value="1"/>
</dbReference>
<evidence type="ECO:0000256" key="1">
    <source>
        <dbReference type="ARBA" id="ARBA00004651"/>
    </source>
</evidence>
<dbReference type="Gene3D" id="3.40.50.720">
    <property type="entry name" value="NAD(P)-binding Rossmann-like Domain"/>
    <property type="match status" value="1"/>
</dbReference>
<dbReference type="PANTHER" id="PTHR43833:SF9">
    <property type="entry name" value="POTASSIUM CHANNEL PROTEIN YUGO-RELATED"/>
    <property type="match status" value="1"/>
</dbReference>
<dbReference type="InterPro" id="IPR036291">
    <property type="entry name" value="NAD(P)-bd_dom_sf"/>
</dbReference>
<dbReference type="InterPro" id="IPR003148">
    <property type="entry name" value="RCK_N"/>
</dbReference>
<organism evidence="5 6">
    <name type="scientific">Catenulispora pinistramenti</name>
    <dbReference type="NCBI Taxonomy" id="2705254"/>
    <lineage>
        <taxon>Bacteria</taxon>
        <taxon>Bacillati</taxon>
        <taxon>Actinomycetota</taxon>
        <taxon>Actinomycetes</taxon>
        <taxon>Catenulisporales</taxon>
        <taxon>Catenulisporaceae</taxon>
        <taxon>Catenulispora</taxon>
    </lineage>
</organism>
<evidence type="ECO:0000256" key="2">
    <source>
        <dbReference type="SAM" id="MobiDB-lite"/>
    </source>
</evidence>
<comment type="subcellular location">
    <subcellularLocation>
        <location evidence="1">Cell membrane</location>
        <topology evidence="1">Multi-pass membrane protein</topology>
    </subcellularLocation>
</comment>
<accession>A0ABS5KM35</accession>
<dbReference type="SUPFAM" id="SSF51735">
    <property type="entry name" value="NAD(P)-binding Rossmann-fold domains"/>
    <property type="match status" value="1"/>
</dbReference>
<reference evidence="5 6" key="1">
    <citation type="submission" date="2020-02" db="EMBL/GenBank/DDBJ databases">
        <title>Acidophilic actinobacteria isolated from forest soil.</title>
        <authorList>
            <person name="Golinska P."/>
        </authorList>
    </citation>
    <scope>NUCLEOTIDE SEQUENCE [LARGE SCALE GENOMIC DNA]</scope>
    <source>
        <strain evidence="5 6">NL8</strain>
    </source>
</reference>
<dbReference type="InterPro" id="IPR050721">
    <property type="entry name" value="Trk_Ktr_HKT_K-transport"/>
</dbReference>
<dbReference type="InterPro" id="IPR013099">
    <property type="entry name" value="K_chnl_dom"/>
</dbReference>
<evidence type="ECO:0000313" key="6">
    <source>
        <dbReference type="Proteomes" id="UP000730482"/>
    </source>
</evidence>
<feature type="transmembrane region" description="Helical" evidence="3">
    <location>
        <begin position="12"/>
        <end position="33"/>
    </location>
</feature>
<keyword evidence="3" id="KW-0472">Membrane</keyword>
<protein>
    <submittedName>
        <fullName evidence="5">NAD-binding protein</fullName>
    </submittedName>
</protein>
<dbReference type="Pfam" id="PF07885">
    <property type="entry name" value="Ion_trans_2"/>
    <property type="match status" value="1"/>
</dbReference>
<dbReference type="PROSITE" id="PS51201">
    <property type="entry name" value="RCK_N"/>
    <property type="match status" value="1"/>
</dbReference>
<evidence type="ECO:0000259" key="4">
    <source>
        <dbReference type="PROSITE" id="PS51201"/>
    </source>
</evidence>
<dbReference type="Pfam" id="PF02254">
    <property type="entry name" value="TrkA_N"/>
    <property type="match status" value="1"/>
</dbReference>
<feature type="compositionally biased region" description="Basic residues" evidence="2">
    <location>
        <begin position="333"/>
        <end position="342"/>
    </location>
</feature>
<evidence type="ECO:0000313" key="5">
    <source>
        <dbReference type="EMBL" id="MBS2547074.1"/>
    </source>
</evidence>
<name>A0ABS5KM35_9ACTN</name>
<feature type="transmembrane region" description="Helical" evidence="3">
    <location>
        <begin position="84"/>
        <end position="101"/>
    </location>
</feature>
<keyword evidence="3" id="KW-1133">Transmembrane helix</keyword>
<gene>
    <name evidence="5" type="ORF">KGQ19_09345</name>
</gene>
<dbReference type="Proteomes" id="UP000730482">
    <property type="component" value="Unassembled WGS sequence"/>
</dbReference>
<proteinExistence type="predicted"/>
<keyword evidence="6" id="KW-1185">Reference proteome</keyword>
<dbReference type="EMBL" id="JAAFYZ010000022">
    <property type="protein sequence ID" value="MBS2547074.1"/>
    <property type="molecule type" value="Genomic_DNA"/>
</dbReference>
<keyword evidence="3" id="KW-0812">Transmembrane</keyword>
<dbReference type="PANTHER" id="PTHR43833">
    <property type="entry name" value="POTASSIUM CHANNEL PROTEIN 2-RELATED-RELATED"/>
    <property type="match status" value="1"/>
</dbReference>
<sequence>MPRRVHPPLTTITWRLALALGIVVLGAVVVWFGRDGYRDSTGRPVGWLTAFYYSTVTLTTIGYGDVVPVSDTARLVNTLVITPLRLSFLLILVGTTLRALTERTRAQWREQKWRHKVRAHALVIGYGTKGRAAVDTLLFRGWRPRDVVVVDVDREAVQDANRVGLVGVVGDGTRTAVLDRAEVRKAAQVMVTTGRDDTAVLAVLTVRRMHKRVAITASVKQTENAPLLRDSGADVVITSSEVAGQLVGTAAVNPTVGIVMEDMLSGLDLRVLERDPAPAEIGLVPQQVREAVMAVVREGKPVLYDDPGLGVIRSGDQLVVLRSTPPEPPAELHRRRRLRRPRFTGDPGDDQRD</sequence>
<feature type="region of interest" description="Disordered" evidence="2">
    <location>
        <begin position="321"/>
        <end position="353"/>
    </location>
</feature>
<evidence type="ECO:0000256" key="3">
    <source>
        <dbReference type="SAM" id="Phobius"/>
    </source>
</evidence>
<feature type="domain" description="RCK N-terminal" evidence="4">
    <location>
        <begin position="118"/>
        <end position="237"/>
    </location>
</feature>
<comment type="caution">
    <text evidence="5">The sequence shown here is derived from an EMBL/GenBank/DDBJ whole genome shotgun (WGS) entry which is preliminary data.</text>
</comment>
<dbReference type="SUPFAM" id="SSF81324">
    <property type="entry name" value="Voltage-gated potassium channels"/>
    <property type="match status" value="1"/>
</dbReference>
<feature type="transmembrane region" description="Helical" evidence="3">
    <location>
        <begin position="45"/>
        <end position="64"/>
    </location>
</feature>